<dbReference type="KEGG" id="msea:METESE_18160"/>
<evidence type="ECO:0000313" key="2">
    <source>
        <dbReference type="Proteomes" id="UP001228113"/>
    </source>
</evidence>
<dbReference type="EMBL" id="AP027081">
    <property type="protein sequence ID" value="BDU76858.1"/>
    <property type="molecule type" value="Genomic_DNA"/>
</dbReference>
<organism evidence="1 2">
    <name type="scientific">Mesoterricola sediminis</name>
    <dbReference type="NCBI Taxonomy" id="2927980"/>
    <lineage>
        <taxon>Bacteria</taxon>
        <taxon>Pseudomonadati</taxon>
        <taxon>Acidobacteriota</taxon>
        <taxon>Holophagae</taxon>
        <taxon>Holophagales</taxon>
        <taxon>Holophagaceae</taxon>
        <taxon>Mesoterricola</taxon>
    </lineage>
</organism>
<keyword evidence="2" id="KW-1185">Reference proteome</keyword>
<sequence length="88" mass="9280">MNGTVKHVNPGTRAAVILLETGDCMVASLRKPGGLEAGDPVETQGLWLGDRGEITNLRTGRACAVTILSISRDEGFAEKESDDPELTA</sequence>
<reference evidence="1" key="1">
    <citation type="journal article" date="2023" name="Int. J. Syst. Evol. Microbiol.">
        <title>Mesoterricola silvestris gen. nov., sp. nov., Mesoterricola sediminis sp. nov., Geothrix oryzae sp. nov., Geothrix edaphica sp. nov., Geothrix rubra sp. nov., and Geothrix limicola sp. nov., six novel members of Acidobacteriota isolated from soils.</title>
        <authorList>
            <person name="Itoh H."/>
            <person name="Sugisawa Y."/>
            <person name="Mise K."/>
            <person name="Xu Z."/>
            <person name="Kuniyasu M."/>
            <person name="Ushijima N."/>
            <person name="Kawano K."/>
            <person name="Kobayashi E."/>
            <person name="Shiratori Y."/>
            <person name="Masuda Y."/>
            <person name="Senoo K."/>
        </authorList>
    </citation>
    <scope>NUCLEOTIDE SEQUENCE</scope>
    <source>
        <strain evidence="1">W786</strain>
    </source>
</reference>
<dbReference type="RefSeq" id="WP_243332466.1">
    <property type="nucleotide sequence ID" value="NZ_AP027081.1"/>
</dbReference>
<evidence type="ECO:0000313" key="1">
    <source>
        <dbReference type="EMBL" id="BDU76858.1"/>
    </source>
</evidence>
<protein>
    <submittedName>
        <fullName evidence="1">Uncharacterized protein</fullName>
    </submittedName>
</protein>
<dbReference type="Proteomes" id="UP001228113">
    <property type="component" value="Chromosome"/>
</dbReference>
<proteinExistence type="predicted"/>
<accession>A0AA48H6G4</accession>
<name>A0AA48H6G4_9BACT</name>
<dbReference type="AlphaFoldDB" id="A0AA48H6G4"/>
<gene>
    <name evidence="1" type="ORF">METESE_18160</name>
</gene>